<name>A0AAE0WJZ1_9PEZI</name>
<dbReference type="Pfam" id="PF05875">
    <property type="entry name" value="Ceramidase"/>
    <property type="match status" value="1"/>
</dbReference>
<keyword evidence="5 9" id="KW-1133">Transmembrane helix</keyword>
<keyword evidence="4" id="KW-0378">Hydrolase</keyword>
<keyword evidence="7" id="KW-0479">Metal-binding</keyword>
<evidence type="ECO:0000256" key="4">
    <source>
        <dbReference type="ARBA" id="ARBA00022801"/>
    </source>
</evidence>
<keyword evidence="3 9" id="KW-0812">Transmembrane</keyword>
<accession>A0AAE0WJZ1</accession>
<feature type="binding site" evidence="7">
    <location>
        <position position="29"/>
    </location>
    <ligand>
        <name>Ca(2+)</name>
        <dbReference type="ChEBI" id="CHEBI:29108"/>
    </ligand>
</feature>
<feature type="transmembrane region" description="Helical" evidence="9">
    <location>
        <begin position="166"/>
        <end position="183"/>
    </location>
</feature>
<evidence type="ECO:0000256" key="3">
    <source>
        <dbReference type="ARBA" id="ARBA00022692"/>
    </source>
</evidence>
<evidence type="ECO:0000256" key="6">
    <source>
        <dbReference type="ARBA" id="ARBA00023136"/>
    </source>
</evidence>
<feature type="transmembrane region" description="Helical" evidence="9">
    <location>
        <begin position="33"/>
        <end position="55"/>
    </location>
</feature>
<gene>
    <name evidence="10" type="ORF">LTR78_006953</name>
</gene>
<dbReference type="GO" id="GO:0046513">
    <property type="term" value="P:ceramide biosynthetic process"/>
    <property type="evidence" value="ECO:0007669"/>
    <property type="project" value="TreeGrafter"/>
</dbReference>
<keyword evidence="8" id="KW-0862">Zinc</keyword>
<keyword evidence="7" id="KW-0106">Calcium</keyword>
<keyword evidence="6 9" id="KW-0472">Membrane</keyword>
<keyword evidence="11" id="KW-1185">Reference proteome</keyword>
<evidence type="ECO:0000256" key="8">
    <source>
        <dbReference type="PIRSR" id="PIRSR608901-2"/>
    </source>
</evidence>
<reference evidence="10" key="1">
    <citation type="submission" date="2023-07" db="EMBL/GenBank/DDBJ databases">
        <title>Black Yeasts Isolated from many extreme environments.</title>
        <authorList>
            <person name="Coleine C."/>
            <person name="Stajich J.E."/>
            <person name="Selbmann L."/>
        </authorList>
    </citation>
    <scope>NUCLEOTIDE SEQUENCE</scope>
    <source>
        <strain evidence="10">CCFEE 5485</strain>
    </source>
</reference>
<evidence type="ECO:0000256" key="2">
    <source>
        <dbReference type="ARBA" id="ARBA00009780"/>
    </source>
</evidence>
<dbReference type="GO" id="GO:0046872">
    <property type="term" value="F:metal ion binding"/>
    <property type="evidence" value="ECO:0007669"/>
    <property type="project" value="UniProtKB-KW"/>
</dbReference>
<sequence>MAVHSRPMLTGNGYKPFWGPQTSAVNFCEEDYVITHLVAEFFNTVTSLLYIAYGVHGIRRYKRKNVNVLADVNLPYWGLVGVGVFSGAYHMTLKYHTQMCMLNPTIETSNADMLPADELSMHVATGTVMHQLFTFKQPPERKRLIRAGLLGVLIPFYIYHCLTDEFTVHVILFLSMVFTVIWKTRKEIQIHITRPEDRSKLTKLTTFGSFCAVLAYVLWNIDVNCCAMLTRWKHQVGMPWAVVLELHGWWHVLTAIASYAFMAIIEFLTFPDDLNDKTRSARGIGFAWPATTVMRELGGAANGGDGDAERR</sequence>
<proteinExistence type="inferred from homology"/>
<feature type="transmembrane region" description="Helical" evidence="9">
    <location>
        <begin position="204"/>
        <end position="221"/>
    </location>
</feature>
<dbReference type="PANTHER" id="PTHR46187:SF1">
    <property type="entry name" value="ALKALINE PHYTOCERAMIDASE"/>
    <property type="match status" value="1"/>
</dbReference>
<dbReference type="GO" id="GO:0005789">
    <property type="term" value="C:endoplasmic reticulum membrane"/>
    <property type="evidence" value="ECO:0007669"/>
    <property type="project" value="TreeGrafter"/>
</dbReference>
<evidence type="ECO:0000256" key="7">
    <source>
        <dbReference type="PIRSR" id="PIRSR608901-1"/>
    </source>
</evidence>
<dbReference type="GO" id="GO:0016811">
    <property type="term" value="F:hydrolase activity, acting on carbon-nitrogen (but not peptide) bonds, in linear amides"/>
    <property type="evidence" value="ECO:0007669"/>
    <property type="project" value="InterPro"/>
</dbReference>
<comment type="similarity">
    <text evidence="2">Belongs to the alkaline ceramidase family.</text>
</comment>
<dbReference type="EMBL" id="JAUTXT010000027">
    <property type="protein sequence ID" value="KAK3673113.1"/>
    <property type="molecule type" value="Genomic_DNA"/>
</dbReference>
<protein>
    <submittedName>
        <fullName evidence="10">Uncharacterized protein</fullName>
    </submittedName>
</protein>
<dbReference type="PANTHER" id="PTHR46187">
    <property type="entry name" value="ALKALINE CERAMIDASE 3"/>
    <property type="match status" value="1"/>
</dbReference>
<organism evidence="10 11">
    <name type="scientific">Recurvomyces mirabilis</name>
    <dbReference type="NCBI Taxonomy" id="574656"/>
    <lineage>
        <taxon>Eukaryota</taxon>
        <taxon>Fungi</taxon>
        <taxon>Dikarya</taxon>
        <taxon>Ascomycota</taxon>
        <taxon>Pezizomycotina</taxon>
        <taxon>Dothideomycetes</taxon>
        <taxon>Dothideomycetidae</taxon>
        <taxon>Mycosphaerellales</taxon>
        <taxon>Teratosphaeriaceae</taxon>
        <taxon>Recurvomyces</taxon>
    </lineage>
</organism>
<feature type="binding site" evidence="8">
    <location>
        <position position="90"/>
    </location>
    <ligand>
        <name>Zn(2+)</name>
        <dbReference type="ChEBI" id="CHEBI:29105"/>
        <note>catalytic</note>
    </ligand>
</feature>
<evidence type="ECO:0000256" key="9">
    <source>
        <dbReference type="SAM" id="Phobius"/>
    </source>
</evidence>
<dbReference type="GO" id="GO:0046514">
    <property type="term" value="P:ceramide catabolic process"/>
    <property type="evidence" value="ECO:0007669"/>
    <property type="project" value="TreeGrafter"/>
</dbReference>
<evidence type="ECO:0000256" key="5">
    <source>
        <dbReference type="ARBA" id="ARBA00022989"/>
    </source>
</evidence>
<comment type="caution">
    <text evidence="10">The sequence shown here is derived from an EMBL/GenBank/DDBJ whole genome shotgun (WGS) entry which is preliminary data.</text>
</comment>
<evidence type="ECO:0000313" key="10">
    <source>
        <dbReference type="EMBL" id="KAK3673113.1"/>
    </source>
</evidence>
<evidence type="ECO:0000256" key="1">
    <source>
        <dbReference type="ARBA" id="ARBA00004141"/>
    </source>
</evidence>
<feature type="binding site" evidence="7">
    <location>
        <position position="40"/>
    </location>
    <ligand>
        <name>Ca(2+)</name>
        <dbReference type="ChEBI" id="CHEBI:29108"/>
    </ligand>
</feature>
<comment type="cofactor">
    <cofactor evidence="8">
        <name>Zn(2+)</name>
        <dbReference type="ChEBI" id="CHEBI:29105"/>
    </cofactor>
</comment>
<dbReference type="AlphaFoldDB" id="A0AAE0WJZ1"/>
<feature type="binding site" evidence="8">
    <location>
        <position position="247"/>
    </location>
    <ligand>
        <name>Zn(2+)</name>
        <dbReference type="ChEBI" id="CHEBI:29105"/>
        <note>catalytic</note>
    </ligand>
</feature>
<feature type="binding site" evidence="8">
    <location>
        <position position="251"/>
    </location>
    <ligand>
        <name>Zn(2+)</name>
        <dbReference type="ChEBI" id="CHEBI:29105"/>
        <note>catalytic</note>
    </ligand>
</feature>
<dbReference type="Proteomes" id="UP001274830">
    <property type="component" value="Unassembled WGS sequence"/>
</dbReference>
<evidence type="ECO:0000313" key="11">
    <source>
        <dbReference type="Proteomes" id="UP001274830"/>
    </source>
</evidence>
<comment type="subcellular location">
    <subcellularLocation>
        <location evidence="1">Membrane</location>
        <topology evidence="1">Multi-pass membrane protein</topology>
    </subcellularLocation>
</comment>
<dbReference type="InterPro" id="IPR008901">
    <property type="entry name" value="ACER"/>
</dbReference>
<feature type="transmembrane region" description="Helical" evidence="9">
    <location>
        <begin position="248"/>
        <end position="270"/>
    </location>
</feature>